<accession>A0A915EGU6</accession>
<name>A0A915EGU6_9BILA</name>
<sequence length="93" mass="10599">MGGADDSNEFKNFLMVDNMLRQTGTGSERVSTNYVDRFLLIALLLLFCYVLVLQLLLYGWYREIPPFNNPVFVSQESSSREVSQSTKSVILLV</sequence>
<dbReference type="Proteomes" id="UP000887574">
    <property type="component" value="Unplaced"/>
</dbReference>
<evidence type="ECO:0000313" key="2">
    <source>
        <dbReference type="Proteomes" id="UP000887574"/>
    </source>
</evidence>
<evidence type="ECO:0000313" key="3">
    <source>
        <dbReference type="WBParaSite" id="jg52"/>
    </source>
</evidence>
<keyword evidence="1" id="KW-0812">Transmembrane</keyword>
<organism evidence="2 3">
    <name type="scientific">Ditylenchus dipsaci</name>
    <dbReference type="NCBI Taxonomy" id="166011"/>
    <lineage>
        <taxon>Eukaryota</taxon>
        <taxon>Metazoa</taxon>
        <taxon>Ecdysozoa</taxon>
        <taxon>Nematoda</taxon>
        <taxon>Chromadorea</taxon>
        <taxon>Rhabditida</taxon>
        <taxon>Tylenchina</taxon>
        <taxon>Tylenchomorpha</taxon>
        <taxon>Sphaerularioidea</taxon>
        <taxon>Anguinidae</taxon>
        <taxon>Anguininae</taxon>
        <taxon>Ditylenchus</taxon>
    </lineage>
</organism>
<dbReference type="WBParaSite" id="jg52">
    <property type="protein sequence ID" value="jg52"/>
    <property type="gene ID" value="jg52"/>
</dbReference>
<reference evidence="3" key="1">
    <citation type="submission" date="2022-11" db="UniProtKB">
        <authorList>
            <consortium name="WormBaseParasite"/>
        </authorList>
    </citation>
    <scope>IDENTIFICATION</scope>
</reference>
<protein>
    <submittedName>
        <fullName evidence="3">Uncharacterized protein</fullName>
    </submittedName>
</protein>
<dbReference type="AlphaFoldDB" id="A0A915EGU6"/>
<keyword evidence="1" id="KW-0472">Membrane</keyword>
<feature type="transmembrane region" description="Helical" evidence="1">
    <location>
        <begin position="38"/>
        <end position="61"/>
    </location>
</feature>
<evidence type="ECO:0000256" key="1">
    <source>
        <dbReference type="SAM" id="Phobius"/>
    </source>
</evidence>
<keyword evidence="2" id="KW-1185">Reference proteome</keyword>
<keyword evidence="1" id="KW-1133">Transmembrane helix</keyword>
<proteinExistence type="predicted"/>